<gene>
    <name evidence="1" type="ORF">GMARGA_LOCUS2439</name>
</gene>
<dbReference type="EMBL" id="CAJVQB010000763">
    <property type="protein sequence ID" value="CAG8506011.1"/>
    <property type="molecule type" value="Genomic_DNA"/>
</dbReference>
<organism evidence="1 2">
    <name type="scientific">Gigaspora margarita</name>
    <dbReference type="NCBI Taxonomy" id="4874"/>
    <lineage>
        <taxon>Eukaryota</taxon>
        <taxon>Fungi</taxon>
        <taxon>Fungi incertae sedis</taxon>
        <taxon>Mucoromycota</taxon>
        <taxon>Glomeromycotina</taxon>
        <taxon>Glomeromycetes</taxon>
        <taxon>Diversisporales</taxon>
        <taxon>Gigasporaceae</taxon>
        <taxon>Gigaspora</taxon>
    </lineage>
</organism>
<proteinExistence type="predicted"/>
<reference evidence="1 2" key="1">
    <citation type="submission" date="2021-06" db="EMBL/GenBank/DDBJ databases">
        <authorList>
            <person name="Kallberg Y."/>
            <person name="Tangrot J."/>
            <person name="Rosling A."/>
        </authorList>
    </citation>
    <scope>NUCLEOTIDE SEQUENCE [LARGE SCALE GENOMIC DNA]</scope>
    <source>
        <strain evidence="1 2">120-4 pot B 10/14</strain>
    </source>
</reference>
<keyword evidence="2" id="KW-1185">Reference proteome</keyword>
<evidence type="ECO:0000313" key="2">
    <source>
        <dbReference type="Proteomes" id="UP000789901"/>
    </source>
</evidence>
<name>A0ABM8W278_GIGMA</name>
<sequence length="152" mass="17339">MFSAKLNGGLSSLGFMFYLDNKNNNIDSIPIGFDLVNKELRSSHELSIGVYEMIPNSTNEYDFNDRNTYKIKIKRRLKEVMGPSWKNYLAFPMLKKLYYITSTSETLPSLNVTGFSTPVAAIILEPESFITQVESDHRTNTVSIFQLIIILL</sequence>
<accession>A0ABM8W278</accession>
<comment type="caution">
    <text evidence="1">The sequence shown here is derived from an EMBL/GenBank/DDBJ whole genome shotgun (WGS) entry which is preliminary data.</text>
</comment>
<dbReference type="Proteomes" id="UP000789901">
    <property type="component" value="Unassembled WGS sequence"/>
</dbReference>
<evidence type="ECO:0000313" key="1">
    <source>
        <dbReference type="EMBL" id="CAG8506011.1"/>
    </source>
</evidence>
<protein>
    <submittedName>
        <fullName evidence="1">18831_t:CDS:1</fullName>
    </submittedName>
</protein>